<dbReference type="Gene3D" id="1.10.510.10">
    <property type="entry name" value="Transferase(Phosphotransferase) domain 1"/>
    <property type="match status" value="1"/>
</dbReference>
<keyword evidence="2" id="KW-1185">Reference proteome</keyword>
<evidence type="ECO:0000313" key="1">
    <source>
        <dbReference type="EMBL" id="KAG2272091.1"/>
    </source>
</evidence>
<reference evidence="1 2" key="1">
    <citation type="submission" date="2020-02" db="EMBL/GenBank/DDBJ databases">
        <authorList>
            <person name="Ma Q."/>
            <person name="Huang Y."/>
            <person name="Song X."/>
            <person name="Pei D."/>
        </authorList>
    </citation>
    <scope>NUCLEOTIDE SEQUENCE [LARGE SCALE GENOMIC DNA]</scope>
    <source>
        <strain evidence="1">Sxm20200214</strain>
        <tissue evidence="1">Leaf</tissue>
    </source>
</reference>
<dbReference type="AlphaFoldDB" id="A0A8X7UDK6"/>
<dbReference type="EMBL" id="JAAMPC010000013">
    <property type="protein sequence ID" value="KAG2272091.1"/>
    <property type="molecule type" value="Genomic_DNA"/>
</dbReference>
<name>A0A8X7UDK6_BRACI</name>
<evidence type="ECO:0000313" key="2">
    <source>
        <dbReference type="Proteomes" id="UP000886595"/>
    </source>
</evidence>
<sequence>MELLSELGGSEEEMVRMMQIGLACVAVEPEERPHIAQVVKMVEDIRSTDAQSENNKVGADIVKRDRVMLVWMEAL</sequence>
<comment type="caution">
    <text evidence="1">The sequence shown here is derived from an EMBL/GenBank/DDBJ whole genome shotgun (WGS) entry which is preliminary data.</text>
</comment>
<organism evidence="1 2">
    <name type="scientific">Brassica carinata</name>
    <name type="common">Ethiopian mustard</name>
    <name type="synonym">Abyssinian cabbage</name>
    <dbReference type="NCBI Taxonomy" id="52824"/>
    <lineage>
        <taxon>Eukaryota</taxon>
        <taxon>Viridiplantae</taxon>
        <taxon>Streptophyta</taxon>
        <taxon>Embryophyta</taxon>
        <taxon>Tracheophyta</taxon>
        <taxon>Spermatophyta</taxon>
        <taxon>Magnoliopsida</taxon>
        <taxon>eudicotyledons</taxon>
        <taxon>Gunneridae</taxon>
        <taxon>Pentapetalae</taxon>
        <taxon>rosids</taxon>
        <taxon>malvids</taxon>
        <taxon>Brassicales</taxon>
        <taxon>Brassicaceae</taxon>
        <taxon>Brassiceae</taxon>
        <taxon>Brassica</taxon>
    </lineage>
</organism>
<dbReference type="OrthoDB" id="4062651at2759"/>
<protein>
    <submittedName>
        <fullName evidence="1">Uncharacterized protein</fullName>
    </submittedName>
</protein>
<gene>
    <name evidence="1" type="ORF">Bca52824_066646</name>
</gene>
<accession>A0A8X7UDK6</accession>
<proteinExistence type="predicted"/>
<dbReference type="Proteomes" id="UP000886595">
    <property type="component" value="Unassembled WGS sequence"/>
</dbReference>